<proteinExistence type="predicted"/>
<organism evidence="1 2">
    <name type="scientific">Oryzias melastigma</name>
    <name type="common">Marine medaka</name>
    <dbReference type="NCBI Taxonomy" id="30732"/>
    <lineage>
        <taxon>Eukaryota</taxon>
        <taxon>Metazoa</taxon>
        <taxon>Chordata</taxon>
        <taxon>Craniata</taxon>
        <taxon>Vertebrata</taxon>
        <taxon>Euteleostomi</taxon>
        <taxon>Actinopterygii</taxon>
        <taxon>Neopterygii</taxon>
        <taxon>Teleostei</taxon>
        <taxon>Neoteleostei</taxon>
        <taxon>Acanthomorphata</taxon>
        <taxon>Ovalentaria</taxon>
        <taxon>Atherinomorphae</taxon>
        <taxon>Beloniformes</taxon>
        <taxon>Adrianichthyidae</taxon>
        <taxon>Oryziinae</taxon>
        <taxon>Oryzias</taxon>
    </lineage>
</organism>
<evidence type="ECO:0000313" key="2">
    <source>
        <dbReference type="Proteomes" id="UP000646548"/>
    </source>
</evidence>
<name>A0A834BQM1_ORYME</name>
<accession>A0A834BQM1</accession>
<protein>
    <submittedName>
        <fullName evidence="1">Uncharacterized protein</fullName>
    </submittedName>
</protein>
<comment type="caution">
    <text evidence="1">The sequence shown here is derived from an EMBL/GenBank/DDBJ whole genome shotgun (WGS) entry which is preliminary data.</text>
</comment>
<reference evidence="1" key="1">
    <citation type="journal article" name="BMC Genomics">
        <title>Long-read sequencing and de novo genome assembly of marine medaka (Oryzias melastigma).</title>
        <authorList>
            <person name="Liang P."/>
            <person name="Saqib H.S.A."/>
            <person name="Ni X."/>
            <person name="Shen Y."/>
        </authorList>
    </citation>
    <scope>NUCLEOTIDE SEQUENCE</scope>
    <source>
        <strain evidence="1">Bigg-433</strain>
    </source>
</reference>
<dbReference type="AlphaFoldDB" id="A0A834BQM1"/>
<sequence length="103" mass="11369">MSLRHPDRRTPELTAVRCGPAPRERMRTDRGRLRGRAAVFSGSGLSAHAAVCEPRRPDGGMGWMLIPAQEDNKNLRIRAGTFDFGSVMLGHFRPAGFLILSLI</sequence>
<evidence type="ECO:0000313" key="1">
    <source>
        <dbReference type="EMBL" id="KAF6718162.1"/>
    </source>
</evidence>
<dbReference type="EMBL" id="WKFB01000771">
    <property type="protein sequence ID" value="KAF6718162.1"/>
    <property type="molecule type" value="Genomic_DNA"/>
</dbReference>
<dbReference type="Proteomes" id="UP000646548">
    <property type="component" value="Unassembled WGS sequence"/>
</dbReference>
<gene>
    <name evidence="1" type="ORF">FQA47_024225</name>
</gene>